<name>A0A382EQ90_9ZZZZ</name>
<feature type="non-terminal residue" evidence="2">
    <location>
        <position position="1"/>
    </location>
</feature>
<dbReference type="EMBL" id="UINC01045425">
    <property type="protein sequence ID" value="SVB52171.1"/>
    <property type="molecule type" value="Genomic_DNA"/>
</dbReference>
<dbReference type="AlphaFoldDB" id="A0A382EQ90"/>
<protein>
    <submittedName>
        <fullName evidence="2">Uncharacterized protein</fullName>
    </submittedName>
</protein>
<accession>A0A382EQ90</accession>
<sequence>SQIGMIESVPMAPTREFRRYHHERPQHTR</sequence>
<feature type="region of interest" description="Disordered" evidence="1">
    <location>
        <begin position="1"/>
        <end position="29"/>
    </location>
</feature>
<evidence type="ECO:0000256" key="1">
    <source>
        <dbReference type="SAM" id="MobiDB-lite"/>
    </source>
</evidence>
<proteinExistence type="predicted"/>
<evidence type="ECO:0000313" key="2">
    <source>
        <dbReference type="EMBL" id="SVB52171.1"/>
    </source>
</evidence>
<reference evidence="2" key="1">
    <citation type="submission" date="2018-05" db="EMBL/GenBank/DDBJ databases">
        <authorList>
            <person name="Lanie J.A."/>
            <person name="Ng W.-L."/>
            <person name="Kazmierczak K.M."/>
            <person name="Andrzejewski T.M."/>
            <person name="Davidsen T.M."/>
            <person name="Wayne K.J."/>
            <person name="Tettelin H."/>
            <person name="Glass J.I."/>
            <person name="Rusch D."/>
            <person name="Podicherti R."/>
            <person name="Tsui H.-C.T."/>
            <person name="Winkler M.E."/>
        </authorList>
    </citation>
    <scope>NUCLEOTIDE SEQUENCE</scope>
</reference>
<gene>
    <name evidence="2" type="ORF">METZ01_LOCUS205025</name>
</gene>
<organism evidence="2">
    <name type="scientific">marine metagenome</name>
    <dbReference type="NCBI Taxonomy" id="408172"/>
    <lineage>
        <taxon>unclassified sequences</taxon>
        <taxon>metagenomes</taxon>
        <taxon>ecological metagenomes</taxon>
    </lineage>
</organism>